<dbReference type="EMBL" id="CWGI01000001">
    <property type="protein sequence ID" value="CRX37290.1"/>
    <property type="molecule type" value="Genomic_DNA"/>
</dbReference>
<dbReference type="PIRSF" id="PIRSF001430">
    <property type="entry name" value="tRNA_psdUrid_synth"/>
    <property type="match status" value="1"/>
</dbReference>
<evidence type="ECO:0000259" key="8">
    <source>
        <dbReference type="Pfam" id="PF01416"/>
    </source>
</evidence>
<dbReference type="EC" id="5.4.99.12" evidence="4"/>
<evidence type="ECO:0000256" key="1">
    <source>
        <dbReference type="ARBA" id="ARBA00009375"/>
    </source>
</evidence>
<keyword evidence="10" id="KW-1185">Reference proteome</keyword>
<dbReference type="SUPFAM" id="SSF55120">
    <property type="entry name" value="Pseudouridine synthase"/>
    <property type="match status" value="1"/>
</dbReference>
<evidence type="ECO:0000256" key="5">
    <source>
        <dbReference type="PIRSR" id="PIRSR001430-1"/>
    </source>
</evidence>
<dbReference type="HAMAP" id="MF_00171">
    <property type="entry name" value="TruA"/>
    <property type="match status" value="1"/>
</dbReference>
<dbReference type="PANTHER" id="PTHR11142:SF0">
    <property type="entry name" value="TRNA PSEUDOURIDINE SYNTHASE-LIKE 1"/>
    <property type="match status" value="1"/>
</dbReference>
<dbReference type="PANTHER" id="PTHR11142">
    <property type="entry name" value="PSEUDOURIDYLATE SYNTHASE"/>
    <property type="match status" value="1"/>
</dbReference>
<sequence>MKTKILLNIWYDGTNFSGFAKQPGMRTIQGILENYSQKYFWTNSKIEVSGRTDRYVHALNQFVTIEINPNYKVEKNDLKEFKNLINAVFKDLKIKKINFVDLNFSVRYFVKEKTYIYKINTKKTKKAEKLENYQYNYYQKLDFNKLKSDLKIFEGKKNFASFTGKEEYKSYIREITNIKVYKKRSNIYVEITGRGFMRYMIRNIIGAVLAKNRNKYSENDFLDLFKNPIRGKNHYKAPGSGLYLKSVKY</sequence>
<feature type="domain" description="Pseudouridine synthase I TruA alpha/beta" evidence="8">
    <location>
        <begin position="11"/>
        <end position="108"/>
    </location>
</feature>
<keyword evidence="2 4" id="KW-0819">tRNA processing</keyword>
<feature type="domain" description="Pseudouridine synthase I TruA alpha/beta" evidence="8">
    <location>
        <begin position="151"/>
        <end position="249"/>
    </location>
</feature>
<dbReference type="InterPro" id="IPR020094">
    <property type="entry name" value="TruA/RsuA/RluB/E/F_N"/>
</dbReference>
<comment type="catalytic activity">
    <reaction evidence="4 7">
        <text>uridine(38/39/40) in tRNA = pseudouridine(38/39/40) in tRNA</text>
        <dbReference type="Rhea" id="RHEA:22376"/>
        <dbReference type="Rhea" id="RHEA-COMP:10085"/>
        <dbReference type="Rhea" id="RHEA-COMP:10087"/>
        <dbReference type="ChEBI" id="CHEBI:65314"/>
        <dbReference type="ChEBI" id="CHEBI:65315"/>
        <dbReference type="EC" id="5.4.99.12"/>
    </reaction>
</comment>
<dbReference type="GO" id="GO:0003723">
    <property type="term" value="F:RNA binding"/>
    <property type="evidence" value="ECO:0007669"/>
    <property type="project" value="InterPro"/>
</dbReference>
<gene>
    <name evidence="4" type="primary">truA</name>
    <name evidence="9" type="ORF">HEPPS_05200</name>
</gene>
<organism evidence="9 10">
    <name type="scientific">Candidatus Hepatoplasma crinochetorum</name>
    <dbReference type="NCBI Taxonomy" id="295596"/>
    <lineage>
        <taxon>Bacteria</taxon>
        <taxon>Bacillati</taxon>
        <taxon>Mycoplasmatota</taxon>
        <taxon>Mollicutes</taxon>
        <taxon>Candidatus Hepatoplasmataceae</taxon>
        <taxon>Candidatus Hepatoplasma</taxon>
    </lineage>
</organism>
<reference evidence="10" key="1">
    <citation type="submission" date="2015-05" db="EMBL/GenBank/DDBJ databases">
        <authorList>
            <person name="Collingro A."/>
        </authorList>
    </citation>
    <scope>NUCLEOTIDE SEQUENCE [LARGE SCALE GENOMIC DNA]</scope>
    <source>
        <strain evidence="10">Ps</strain>
    </source>
</reference>
<dbReference type="Gene3D" id="3.30.70.660">
    <property type="entry name" value="Pseudouridine synthase I, catalytic domain, C-terminal subdomain"/>
    <property type="match status" value="1"/>
</dbReference>
<comment type="subunit">
    <text evidence="4">Homodimer.</text>
</comment>
<dbReference type="GO" id="GO:0160147">
    <property type="term" value="F:tRNA pseudouridine(38-40) synthase activity"/>
    <property type="evidence" value="ECO:0007669"/>
    <property type="project" value="UniProtKB-EC"/>
</dbReference>
<evidence type="ECO:0000256" key="2">
    <source>
        <dbReference type="ARBA" id="ARBA00022694"/>
    </source>
</evidence>
<dbReference type="InterPro" id="IPR001406">
    <property type="entry name" value="PsdUridine_synth_TruA"/>
</dbReference>
<feature type="binding site" evidence="4 6">
    <location>
        <position position="115"/>
    </location>
    <ligand>
        <name>substrate</name>
    </ligand>
</feature>
<feature type="active site" description="Nucleophile" evidence="4 5">
    <location>
        <position position="53"/>
    </location>
</feature>
<proteinExistence type="inferred from homology"/>
<evidence type="ECO:0000313" key="10">
    <source>
        <dbReference type="Proteomes" id="UP000242141"/>
    </source>
</evidence>
<accession>A0A0G7ZM84</accession>
<dbReference type="InterPro" id="IPR020103">
    <property type="entry name" value="PsdUridine_synth_cat_dom_sf"/>
</dbReference>
<comment type="caution">
    <text evidence="4">Lacks conserved residue(s) required for the propagation of feature annotation.</text>
</comment>
<protein>
    <recommendedName>
        <fullName evidence="4">tRNA pseudouridine synthase A</fullName>
        <ecNumber evidence="4">5.4.99.12</ecNumber>
    </recommendedName>
    <alternativeName>
        <fullName evidence="4">tRNA pseudouridine(38-40) synthase</fullName>
    </alternativeName>
    <alternativeName>
        <fullName evidence="4">tRNA pseudouridylate synthase I</fullName>
    </alternativeName>
    <alternativeName>
        <fullName evidence="4">tRNA-uridine isomerase I</fullName>
    </alternativeName>
</protein>
<dbReference type="GO" id="GO:0031119">
    <property type="term" value="P:tRNA pseudouridine synthesis"/>
    <property type="evidence" value="ECO:0007669"/>
    <property type="project" value="UniProtKB-UniRule"/>
</dbReference>
<dbReference type="AlphaFoldDB" id="A0A0G7ZM84"/>
<dbReference type="InterPro" id="IPR020095">
    <property type="entry name" value="PsdUridine_synth_TruA_C"/>
</dbReference>
<comment type="function">
    <text evidence="4">Formation of pseudouridine at positions 38, 39 and 40 in the anticodon stem and loop of transfer RNAs.</text>
</comment>
<dbReference type="Proteomes" id="UP000242141">
    <property type="component" value="Unassembled WGS sequence"/>
</dbReference>
<dbReference type="Gene3D" id="3.30.70.580">
    <property type="entry name" value="Pseudouridine synthase I, catalytic domain, N-terminal subdomain"/>
    <property type="match status" value="1"/>
</dbReference>
<comment type="similarity">
    <text evidence="1 4 7">Belongs to the tRNA pseudouridine synthase TruA family.</text>
</comment>
<evidence type="ECO:0000256" key="7">
    <source>
        <dbReference type="RuleBase" id="RU003792"/>
    </source>
</evidence>
<evidence type="ECO:0000256" key="3">
    <source>
        <dbReference type="ARBA" id="ARBA00023235"/>
    </source>
</evidence>
<dbReference type="Pfam" id="PF01416">
    <property type="entry name" value="PseudoU_synth_1"/>
    <property type="match status" value="2"/>
</dbReference>
<keyword evidence="3 4" id="KW-0413">Isomerase</keyword>
<dbReference type="InterPro" id="IPR020097">
    <property type="entry name" value="PsdUridine_synth_TruA_a/b_dom"/>
</dbReference>
<name>A0A0G7ZM84_9MOLU</name>
<evidence type="ECO:0000256" key="6">
    <source>
        <dbReference type="PIRSR" id="PIRSR001430-2"/>
    </source>
</evidence>
<evidence type="ECO:0000313" key="9">
    <source>
        <dbReference type="EMBL" id="CRX37290.1"/>
    </source>
</evidence>
<dbReference type="NCBIfam" id="TIGR00071">
    <property type="entry name" value="hisT_truA"/>
    <property type="match status" value="1"/>
</dbReference>
<evidence type="ECO:0000256" key="4">
    <source>
        <dbReference type="HAMAP-Rule" id="MF_00171"/>
    </source>
</evidence>